<dbReference type="Proteomes" id="UP000240904">
    <property type="component" value="Unassembled WGS sequence"/>
</dbReference>
<dbReference type="EMBL" id="PYMC01000004">
    <property type="protein sequence ID" value="PSW05644.1"/>
    <property type="molecule type" value="Genomic_DNA"/>
</dbReference>
<dbReference type="OrthoDB" id="6312934at2"/>
<sequence>MSLGGKLKTDETTLIAGNGWPELSTGEFRQLRRIPTTFDNASMALAIRIAANAVQNQLLTLLDADGNPPTLDETQTAIYQRAVYGRAHADLLMEFATQDRRKEANNAATDDIDQQDRFLSQSSRDIRQLLGFGRASIGVI</sequence>
<evidence type="ECO:0000313" key="2">
    <source>
        <dbReference type="Proteomes" id="UP000240904"/>
    </source>
</evidence>
<dbReference type="RefSeq" id="WP_107282796.1">
    <property type="nucleotide sequence ID" value="NZ_PYMC01000004.1"/>
</dbReference>
<accession>A0A2T3N056</accession>
<dbReference type="InterPro" id="IPR009225">
    <property type="entry name" value="Phage_head_completion_GpL"/>
</dbReference>
<proteinExistence type="predicted"/>
<name>A0A2T3N056_9GAMM</name>
<dbReference type="Pfam" id="PF05926">
    <property type="entry name" value="Phage_GPL"/>
    <property type="match status" value="1"/>
</dbReference>
<dbReference type="AlphaFoldDB" id="A0A2T3N056"/>
<reference evidence="1 2" key="1">
    <citation type="submission" date="2018-03" db="EMBL/GenBank/DDBJ databases">
        <title>Whole genome sequencing of Histamine producing bacteria.</title>
        <authorList>
            <person name="Butler K."/>
        </authorList>
    </citation>
    <scope>NUCLEOTIDE SEQUENCE [LARGE SCALE GENOMIC DNA]</scope>
    <source>
        <strain evidence="1 2">DSM 16190</strain>
    </source>
</reference>
<organism evidence="1 2">
    <name type="scientific">Photobacterium lipolyticum</name>
    <dbReference type="NCBI Taxonomy" id="266810"/>
    <lineage>
        <taxon>Bacteria</taxon>
        <taxon>Pseudomonadati</taxon>
        <taxon>Pseudomonadota</taxon>
        <taxon>Gammaproteobacteria</taxon>
        <taxon>Vibrionales</taxon>
        <taxon>Vibrionaceae</taxon>
        <taxon>Photobacterium</taxon>
    </lineage>
</organism>
<gene>
    <name evidence="1" type="ORF">C9I89_07795</name>
</gene>
<evidence type="ECO:0000313" key="1">
    <source>
        <dbReference type="EMBL" id="PSW05644.1"/>
    </source>
</evidence>
<protein>
    <submittedName>
        <fullName evidence="1">Head protein</fullName>
    </submittedName>
</protein>
<keyword evidence="2" id="KW-1185">Reference proteome</keyword>
<comment type="caution">
    <text evidence="1">The sequence shown here is derived from an EMBL/GenBank/DDBJ whole genome shotgun (WGS) entry which is preliminary data.</text>
</comment>